<reference evidence="2 3" key="1">
    <citation type="journal article" date="2014" name="PLoS ONE">
        <title>An emerging Mycoplasma associated with trichomoniasis, vaginal infection and disease.</title>
        <authorList>
            <consortium name="Vaginal Microbiome Consortium"/>
            <person name="Fettweis J.M."/>
            <person name="Serrano M.G."/>
            <person name="Huang B."/>
            <person name="Brooks J.P."/>
            <person name="Glascock A.L."/>
            <person name="Sheth N.U."/>
            <person name="Strauss J.F.III."/>
            <person name="Jefferson K.K."/>
            <person name="Buck G.A."/>
        </authorList>
    </citation>
    <scope>NUCLEOTIDE SEQUENCE [LARGE SCALE GENOMIC DNA]</scope>
    <source>
        <strain evidence="2 3">VCU_M1</strain>
    </source>
</reference>
<keyword evidence="1" id="KW-0472">Membrane</keyword>
<protein>
    <recommendedName>
        <fullName evidence="4">Transmembrane protein</fullName>
    </recommendedName>
</protein>
<feature type="transmembrane region" description="Helical" evidence="1">
    <location>
        <begin position="12"/>
        <end position="32"/>
    </location>
</feature>
<dbReference type="Proteomes" id="UP000030066">
    <property type="component" value="Chromosome"/>
</dbReference>
<name>A0A097SSU6_9BACT</name>
<accession>A0A097SSU6</accession>
<evidence type="ECO:0000313" key="2">
    <source>
        <dbReference type="EMBL" id="AIV03663.1"/>
    </source>
</evidence>
<organism evidence="2 3">
    <name type="scientific">Candidatus Malacoplasma girerdii</name>
    <dbReference type="NCBI Taxonomy" id="1318617"/>
    <lineage>
        <taxon>Bacteria</taxon>
        <taxon>Bacillati</taxon>
        <taxon>Mycoplasmatota</taxon>
        <taxon>Mycoplasmoidales</taxon>
        <taxon>Mycoplasmoidaceae</taxon>
        <taxon>Malacoplasma</taxon>
    </lineage>
</organism>
<feature type="transmembrane region" description="Helical" evidence="1">
    <location>
        <begin position="98"/>
        <end position="116"/>
    </location>
</feature>
<keyword evidence="1" id="KW-1133">Transmembrane helix</keyword>
<sequence>MKRQFEYKTRPWKITICGVFILIVFILLTVLIGDINLLGLEYIIPKNGLMWHGLITEQNRNSIYEHYKIYGVTIEQLELNKQNYIWNVTGNYLFKSEVLAFILPISFGLMLLPLLGRILKFNNIDTLPLTYGLTIGLIFWIFVPLFLPYFRNYDIWWWILRLTLTVIVIFIFWFIINYIIRVIMIKTNQTTGYINDHKLEQIRIKPIKEKSQKIFDDYQKEKDNLDKNYIEK</sequence>
<dbReference type="STRING" id="1318617.MGM1_2900"/>
<keyword evidence="1" id="KW-0812">Transmembrane</keyword>
<dbReference type="AlphaFoldDB" id="A0A097SSU6"/>
<evidence type="ECO:0008006" key="4">
    <source>
        <dbReference type="Google" id="ProtNLM"/>
    </source>
</evidence>
<dbReference type="EMBL" id="CP007711">
    <property type="protein sequence ID" value="AIV03663.1"/>
    <property type="molecule type" value="Genomic_DNA"/>
</dbReference>
<proteinExistence type="predicted"/>
<keyword evidence="3" id="KW-1185">Reference proteome</keyword>
<feature type="transmembrane region" description="Helical" evidence="1">
    <location>
        <begin position="128"/>
        <end position="149"/>
    </location>
</feature>
<evidence type="ECO:0000313" key="3">
    <source>
        <dbReference type="Proteomes" id="UP000030066"/>
    </source>
</evidence>
<dbReference type="KEGG" id="mgj:MGM1_2900"/>
<feature type="transmembrane region" description="Helical" evidence="1">
    <location>
        <begin position="155"/>
        <end position="180"/>
    </location>
</feature>
<gene>
    <name evidence="2" type="ORF">MGM1_2900</name>
</gene>
<evidence type="ECO:0000256" key="1">
    <source>
        <dbReference type="SAM" id="Phobius"/>
    </source>
</evidence>
<dbReference type="HOGENOM" id="CLU_1193056_0_0_14"/>